<evidence type="ECO:0000313" key="3">
    <source>
        <dbReference type="Proteomes" id="UP000238338"/>
    </source>
</evidence>
<feature type="transmembrane region" description="Helical" evidence="1">
    <location>
        <begin position="216"/>
        <end position="233"/>
    </location>
</feature>
<dbReference type="EMBL" id="PVEP01000010">
    <property type="protein sequence ID" value="PQV55293.1"/>
    <property type="molecule type" value="Genomic_DNA"/>
</dbReference>
<dbReference type="RefSeq" id="WP_105516149.1">
    <property type="nucleotide sequence ID" value="NZ_PVEP01000010.1"/>
</dbReference>
<feature type="transmembrane region" description="Helical" evidence="1">
    <location>
        <begin position="109"/>
        <end position="129"/>
    </location>
</feature>
<feature type="transmembrane region" description="Helical" evidence="1">
    <location>
        <begin position="239"/>
        <end position="257"/>
    </location>
</feature>
<dbReference type="Proteomes" id="UP000238338">
    <property type="component" value="Unassembled WGS sequence"/>
</dbReference>
<feature type="transmembrane region" description="Helical" evidence="1">
    <location>
        <begin position="298"/>
        <end position="316"/>
    </location>
</feature>
<gene>
    <name evidence="2" type="ORF">LX70_03546</name>
</gene>
<feature type="transmembrane region" description="Helical" evidence="1">
    <location>
        <begin position="86"/>
        <end position="103"/>
    </location>
</feature>
<accession>A0A2S8S3D1</accession>
<keyword evidence="1" id="KW-0472">Membrane</keyword>
<dbReference type="AlphaFoldDB" id="A0A2S8S3D1"/>
<protein>
    <submittedName>
        <fullName evidence="2">Uncharacterized protein involved in response to NO</fullName>
    </submittedName>
</protein>
<dbReference type="InterPro" id="IPR010266">
    <property type="entry name" value="NnrS"/>
</dbReference>
<evidence type="ECO:0000313" key="2">
    <source>
        <dbReference type="EMBL" id="PQV55293.1"/>
    </source>
</evidence>
<feature type="transmembrane region" description="Helical" evidence="1">
    <location>
        <begin position="12"/>
        <end position="34"/>
    </location>
</feature>
<feature type="transmembrane region" description="Helical" evidence="1">
    <location>
        <begin position="141"/>
        <end position="164"/>
    </location>
</feature>
<comment type="caution">
    <text evidence="2">The sequence shown here is derived from an EMBL/GenBank/DDBJ whole genome shotgun (WGS) entry which is preliminary data.</text>
</comment>
<keyword evidence="3" id="KW-1185">Reference proteome</keyword>
<feature type="transmembrane region" description="Helical" evidence="1">
    <location>
        <begin position="363"/>
        <end position="386"/>
    </location>
</feature>
<organism evidence="2 3">
    <name type="scientific">Albidovulum denitrificans</name>
    <dbReference type="NCBI Taxonomy" id="404881"/>
    <lineage>
        <taxon>Bacteria</taxon>
        <taxon>Pseudomonadati</taxon>
        <taxon>Pseudomonadota</taxon>
        <taxon>Alphaproteobacteria</taxon>
        <taxon>Rhodobacterales</taxon>
        <taxon>Paracoccaceae</taxon>
        <taxon>Albidovulum</taxon>
    </lineage>
</organism>
<keyword evidence="1" id="KW-1133">Transmembrane helix</keyword>
<sequence>MIKRLFAEGFRIFFLSACLFALVAMGVWEGYLAVEAGGGIPALAAAQTPYIWHAHEMIFGYGSAALGGFLLTAVPNWTGGKAAPERFIGLAFLCWLAGRLAMWDSSQIPPLWVAVADLSFLPVLAAKIAAQLIVRPKPQQLIFLLALALFWSANLFCHLEWLGILSDGVGPGLRAGLMTLIAMIVILGGRVTPGFTRNAMVATGREDRLPQNPKGLAVLSIAPALALPFALLAGLPSGVVAFLAIVAGGAALARLVLWRGGWTVRRPILWTLHLSYGLTGAGLIAFGCSALNVGSELAALHLLGIGAVGGMTLSVLSRATLGHTGRPLVAPGPVAIAYMLIPLAALSRYLGSAMPDMHDAATLLAGALWLAAFLLASLSLMPAWLLPRPPRPPVGKPPK</sequence>
<feature type="transmembrane region" description="Helical" evidence="1">
    <location>
        <begin position="54"/>
        <end position="74"/>
    </location>
</feature>
<feature type="transmembrane region" description="Helical" evidence="1">
    <location>
        <begin position="269"/>
        <end position="292"/>
    </location>
</feature>
<keyword evidence="1" id="KW-0812">Transmembrane</keyword>
<evidence type="ECO:0000256" key="1">
    <source>
        <dbReference type="SAM" id="Phobius"/>
    </source>
</evidence>
<feature type="transmembrane region" description="Helical" evidence="1">
    <location>
        <begin position="176"/>
        <end position="195"/>
    </location>
</feature>
<name>A0A2S8S3D1_9RHOB</name>
<dbReference type="Pfam" id="PF05940">
    <property type="entry name" value="NnrS"/>
    <property type="match status" value="1"/>
</dbReference>
<proteinExistence type="predicted"/>
<reference evidence="2 3" key="1">
    <citation type="submission" date="2018-02" db="EMBL/GenBank/DDBJ databases">
        <title>Genomic Encyclopedia of Archaeal and Bacterial Type Strains, Phase II (KMG-II): from individual species to whole genera.</title>
        <authorList>
            <person name="Goeker M."/>
        </authorList>
    </citation>
    <scope>NUCLEOTIDE SEQUENCE [LARGE SCALE GENOMIC DNA]</scope>
    <source>
        <strain evidence="2 3">DSM 18921</strain>
    </source>
</reference>
<feature type="transmembrane region" description="Helical" evidence="1">
    <location>
        <begin position="328"/>
        <end position="351"/>
    </location>
</feature>
<dbReference type="OrthoDB" id="9770040at2"/>